<sequence length="88" mass="9281">MAARPAAARARLRGAGVSPPWPPGRCALRVTLACGLLMDMVYSPSIPLNAVILNVEINMNPGSANVKYLNVEIYLAPGPCREECGNGC</sequence>
<organism evidence="1 2">
    <name type="scientific">Streptomyces rectiviolaceus</name>
    <dbReference type="NCBI Taxonomy" id="332591"/>
    <lineage>
        <taxon>Bacteria</taxon>
        <taxon>Bacillati</taxon>
        <taxon>Actinomycetota</taxon>
        <taxon>Actinomycetes</taxon>
        <taxon>Kitasatosporales</taxon>
        <taxon>Streptomycetaceae</taxon>
        <taxon>Streptomyces</taxon>
    </lineage>
</organism>
<evidence type="ECO:0000313" key="2">
    <source>
        <dbReference type="Proteomes" id="UP001501637"/>
    </source>
</evidence>
<evidence type="ECO:0000313" key="1">
    <source>
        <dbReference type="EMBL" id="GAA3125676.1"/>
    </source>
</evidence>
<accession>A0ABP6MV25</accession>
<name>A0ABP6MV25_9ACTN</name>
<dbReference type="Proteomes" id="UP001501637">
    <property type="component" value="Unassembled WGS sequence"/>
</dbReference>
<protein>
    <submittedName>
        <fullName evidence="1">Uncharacterized protein</fullName>
    </submittedName>
</protein>
<comment type="caution">
    <text evidence="1">The sequence shown here is derived from an EMBL/GenBank/DDBJ whole genome shotgun (WGS) entry which is preliminary data.</text>
</comment>
<proteinExistence type="predicted"/>
<gene>
    <name evidence="1" type="ORF">GCM10010449_53930</name>
</gene>
<dbReference type="EMBL" id="BAAAUG010000104">
    <property type="protein sequence ID" value="GAA3125676.1"/>
    <property type="molecule type" value="Genomic_DNA"/>
</dbReference>
<reference evidence="2" key="1">
    <citation type="journal article" date="2019" name="Int. J. Syst. Evol. Microbiol.">
        <title>The Global Catalogue of Microorganisms (GCM) 10K type strain sequencing project: providing services to taxonomists for standard genome sequencing and annotation.</title>
        <authorList>
            <consortium name="The Broad Institute Genomics Platform"/>
            <consortium name="The Broad Institute Genome Sequencing Center for Infectious Disease"/>
            <person name="Wu L."/>
            <person name="Ma J."/>
        </authorList>
    </citation>
    <scope>NUCLEOTIDE SEQUENCE [LARGE SCALE GENOMIC DNA]</scope>
    <source>
        <strain evidence="2">JCM 9092</strain>
    </source>
</reference>
<keyword evidence="2" id="KW-1185">Reference proteome</keyword>